<dbReference type="InterPro" id="IPR004193">
    <property type="entry name" value="Glyco_hydro_13_N"/>
</dbReference>
<dbReference type="Pfam" id="PF11852">
    <property type="entry name" value="Pullul_strch_C"/>
    <property type="match status" value="1"/>
</dbReference>
<protein>
    <submittedName>
        <fullName evidence="4">Pullulanase-type alpha-1,6-glucosidase</fullName>
    </submittedName>
</protein>
<dbReference type="SUPFAM" id="SSF51445">
    <property type="entry name" value="(Trans)glycosidases"/>
    <property type="match status" value="1"/>
</dbReference>
<feature type="signal peptide" evidence="2">
    <location>
        <begin position="1"/>
        <end position="26"/>
    </location>
</feature>
<dbReference type="Gene3D" id="2.60.40.10">
    <property type="entry name" value="Immunoglobulins"/>
    <property type="match status" value="4"/>
</dbReference>
<dbReference type="AlphaFoldDB" id="A0A9X2RKN0"/>
<dbReference type="InterPro" id="IPR040671">
    <property type="entry name" value="Pullulanase_N2"/>
</dbReference>
<dbReference type="EMBL" id="JANIBC010000008">
    <property type="protein sequence ID" value="MCQ8185762.1"/>
    <property type="molecule type" value="Genomic_DNA"/>
</dbReference>
<dbReference type="SUPFAM" id="SSF81296">
    <property type="entry name" value="E set domains"/>
    <property type="match status" value="2"/>
</dbReference>
<dbReference type="Gene3D" id="2.60.40.1180">
    <property type="entry name" value="Golgi alpha-mannosidase II"/>
    <property type="match status" value="1"/>
</dbReference>
<dbReference type="InterPro" id="IPR006047">
    <property type="entry name" value="GH13_cat_dom"/>
</dbReference>
<dbReference type="SMART" id="SM00642">
    <property type="entry name" value="Aamy"/>
    <property type="match status" value="1"/>
</dbReference>
<evidence type="ECO:0000313" key="4">
    <source>
        <dbReference type="EMBL" id="MCQ8185762.1"/>
    </source>
</evidence>
<dbReference type="RefSeq" id="WP_256619652.1">
    <property type="nucleotide sequence ID" value="NZ_JANIBC010000008.1"/>
</dbReference>
<dbReference type="SUPFAM" id="SSF51011">
    <property type="entry name" value="Glycosyl hydrolase domain"/>
    <property type="match status" value="1"/>
</dbReference>
<dbReference type="GO" id="GO:0005975">
    <property type="term" value="P:carbohydrate metabolic process"/>
    <property type="evidence" value="ECO:0007669"/>
    <property type="project" value="InterPro"/>
</dbReference>
<evidence type="ECO:0000259" key="3">
    <source>
        <dbReference type="SMART" id="SM00642"/>
    </source>
</evidence>
<dbReference type="Pfam" id="PF17967">
    <property type="entry name" value="Pullulanase_N2"/>
    <property type="match status" value="1"/>
</dbReference>
<sequence length="1208" mass="131044">MTRNRHTYLYTGLILAAGLHALPAYADHSGQPASAALVGDLQSELGCPGDWQPECSATELIFDGENWSRTFTLPEGDYLFKVALNDAWDENYGAGGAASGDNIPLSVKGGPAEITFTYSHATHVIENDAPIPEPDAVTIAGSFQFELGCSGDWQAECLVTGLAFDEEDGVWQGTFQVPAGDWEYKAPIDLSWDENYGANAVRGGGNIGLSLGEARDVKFYFSNATKWVTDNVNSTIVTAAGSFQSELGCSGDWQPWCLQSWMQDVDGDGIYTFSTKDIPAGSYEVKAALNEGWDESYGAGGGGANLPFTVPSDGALVVFSFDTSTNELTVGGELPKGDLSLAQAYWLSDDVIAWDVPGDAVVSIHHADEGGLGLSASGVTGGEAIELVRVGSVGGEEAEKFRHLSGLPAFRLPAGDRTLIDDILRGQFVLSAVDASGEPLDATAIQAPGVLDDLYGNDEALGVSFDGGAPTLRVWAPTAHNVRLHLFDGPTGGTAQVIDMERDDATGNWSAEGSAGWEGRYYLYEVEVFARSTGRVETNLVTDPYSVSLSMDSLRSQILDLSDPATKPAGWDGMRKARLRSPEDISVYELHVRDFSISDESVPEAERGTFEAFANLSSTGMKHLRSLSRAGLSHVHLLPAFDCATIPEDRSTHKTPGDLSGFASDSTAQQEAIDAIRDEDGFNWCYDPYHYTVPEGSYTAEPDGAARVKAFREMVAGLDRVGLRVVMDVVYNHTSGSGQGSTSVLDRIVPDYYHRLNGDGFIETSSCCANTATEHDMMEKLMVDSLETWAKEYKVDGFRFDLMGHHTRGNILKAKERLQSLTMAEDGVHGPAIYLYGEGWNFGEVANDARFTQAAQNNMGEGTGVGTFNDRLRDAVRGGGPFDQGADHVRRQGFANGLYTAPNFLRSGSEDERRELLFFTDWVRLGLAGSLEDYSFETSDGQVKTGAEIDYFGSPGAGYTSDPQEIINYVAAHDNETLFDINAYKLPRDVSQEDRVRAQIVATSTVLLAQGIPFIHAGQEILRSKSMDRNSYNSGDWFNHLGLDGTDNGWGRGLPPRGDNEANWDEQGALLRNPELAMPKELIALSQAMTEEFLAIRSQHRLFRLTTGEQVKANLHFYNTGPEQIPGLVVMGLGPDRDAPEIVVLFNADDQAVSFEMPGHFRLHPRQKASADPVTRLADHDRQSFAVPARTTSVFLANGKSGRRVGRR</sequence>
<gene>
    <name evidence="4" type="primary">pulA</name>
    <name evidence="4" type="ORF">NOG11_10180</name>
</gene>
<dbReference type="CDD" id="cd12962">
    <property type="entry name" value="X25_BaPul_like"/>
    <property type="match status" value="3"/>
</dbReference>
<dbReference type="GO" id="GO:0051060">
    <property type="term" value="F:pullulanase activity"/>
    <property type="evidence" value="ECO:0007669"/>
    <property type="project" value="InterPro"/>
</dbReference>
<dbReference type="InterPro" id="IPR014756">
    <property type="entry name" value="Ig_E-set"/>
</dbReference>
<feature type="domain" description="Glycosyl hydrolase family 13 catalytic" evidence="3">
    <location>
        <begin position="644"/>
        <end position="1047"/>
    </location>
</feature>
<dbReference type="InterPro" id="IPR054409">
    <property type="entry name" value="X25_BaPul-like"/>
</dbReference>
<proteinExistence type="inferred from homology"/>
<dbReference type="InterPro" id="IPR013783">
    <property type="entry name" value="Ig-like_fold"/>
</dbReference>
<comment type="caution">
    <text evidence="4">The sequence shown here is derived from an EMBL/GenBank/DDBJ whole genome shotgun (WGS) entry which is preliminary data.</text>
</comment>
<evidence type="ECO:0000256" key="2">
    <source>
        <dbReference type="SAM" id="SignalP"/>
    </source>
</evidence>
<feature type="chain" id="PRO_5040993044" evidence="2">
    <location>
        <begin position="27"/>
        <end position="1208"/>
    </location>
</feature>
<dbReference type="InterPro" id="IPR017853">
    <property type="entry name" value="GH"/>
</dbReference>
<organism evidence="4 5">
    <name type="scientific">Parvularcula maris</name>
    <dbReference type="NCBI Taxonomy" id="2965077"/>
    <lineage>
        <taxon>Bacteria</taxon>
        <taxon>Pseudomonadati</taxon>
        <taxon>Pseudomonadota</taxon>
        <taxon>Alphaproteobacteria</taxon>
        <taxon>Parvularculales</taxon>
        <taxon>Parvularculaceae</taxon>
        <taxon>Parvularcula</taxon>
    </lineage>
</organism>
<evidence type="ECO:0000313" key="5">
    <source>
        <dbReference type="Proteomes" id="UP001142610"/>
    </source>
</evidence>
<dbReference type="InterPro" id="IPR013780">
    <property type="entry name" value="Glyco_hydro_b"/>
</dbReference>
<comment type="similarity">
    <text evidence="1">Belongs to the glycosyl hydrolase 13 family.</text>
</comment>
<dbReference type="Proteomes" id="UP001142610">
    <property type="component" value="Unassembled WGS sequence"/>
</dbReference>
<name>A0A9X2RKN0_9PROT</name>
<dbReference type="CDD" id="cd02860">
    <property type="entry name" value="E_set_Pullulanase"/>
    <property type="match status" value="1"/>
</dbReference>
<dbReference type="PANTHER" id="PTHR43002">
    <property type="entry name" value="GLYCOGEN DEBRANCHING ENZYME"/>
    <property type="match status" value="1"/>
</dbReference>
<dbReference type="NCBIfam" id="TIGR02103">
    <property type="entry name" value="pullul_strch"/>
    <property type="match status" value="1"/>
</dbReference>
<dbReference type="CDD" id="cd11341">
    <property type="entry name" value="AmyAc_Pullulanase_LD-like"/>
    <property type="match status" value="1"/>
</dbReference>
<dbReference type="Pfam" id="PF02922">
    <property type="entry name" value="CBM_48"/>
    <property type="match status" value="1"/>
</dbReference>
<dbReference type="InterPro" id="IPR024561">
    <property type="entry name" value="Pullul_strch_C"/>
</dbReference>
<accession>A0A9X2RKN0</accession>
<dbReference type="Pfam" id="PF22058">
    <property type="entry name" value="X25_BaPul_like"/>
    <property type="match status" value="3"/>
</dbReference>
<reference evidence="4" key="1">
    <citation type="submission" date="2022-07" db="EMBL/GenBank/DDBJ databases">
        <title>Parvularcula maris sp. nov., an algicidal bacterium isolated from seawater.</title>
        <authorList>
            <person name="Li F."/>
        </authorList>
    </citation>
    <scope>NUCLEOTIDE SEQUENCE</scope>
    <source>
        <strain evidence="4">BGMRC 0090</strain>
    </source>
</reference>
<dbReference type="Gene3D" id="3.20.20.80">
    <property type="entry name" value="Glycosidases"/>
    <property type="match status" value="1"/>
</dbReference>
<keyword evidence="2" id="KW-0732">Signal</keyword>
<dbReference type="Gene3D" id="2.60.40.1130">
    <property type="entry name" value="Rab geranylgeranyltransferase alpha-subunit, insert domain"/>
    <property type="match status" value="1"/>
</dbReference>
<keyword evidence="5" id="KW-1185">Reference proteome</keyword>
<dbReference type="InterPro" id="IPR011839">
    <property type="entry name" value="Pullul_strch"/>
</dbReference>
<evidence type="ECO:0000256" key="1">
    <source>
        <dbReference type="ARBA" id="ARBA00008061"/>
    </source>
</evidence>